<evidence type="ECO:0000256" key="5">
    <source>
        <dbReference type="ARBA" id="ARBA00022475"/>
    </source>
</evidence>
<dbReference type="GO" id="GO:0005886">
    <property type="term" value="C:plasma membrane"/>
    <property type="evidence" value="ECO:0007669"/>
    <property type="project" value="UniProtKB-SubCell"/>
</dbReference>
<dbReference type="EMBL" id="JAGYPN010000001">
    <property type="protein sequence ID" value="MBS4221631.1"/>
    <property type="molecule type" value="Genomic_DNA"/>
</dbReference>
<evidence type="ECO:0000313" key="12">
    <source>
        <dbReference type="EMBL" id="MBS4221631.1"/>
    </source>
</evidence>
<dbReference type="GO" id="GO:0006935">
    <property type="term" value="P:chemotaxis"/>
    <property type="evidence" value="ECO:0007669"/>
    <property type="project" value="UniProtKB-KW"/>
</dbReference>
<keyword evidence="12" id="KW-0969">Cilium</keyword>
<dbReference type="GO" id="GO:0071973">
    <property type="term" value="P:bacterial-type flagellum-dependent cell motility"/>
    <property type="evidence" value="ECO:0007669"/>
    <property type="project" value="InterPro"/>
</dbReference>
<evidence type="ECO:0000256" key="9">
    <source>
        <dbReference type="ARBA" id="ARBA00023136"/>
    </source>
</evidence>
<comment type="caution">
    <text evidence="12">The sequence shown here is derived from an EMBL/GenBank/DDBJ whole genome shotgun (WGS) entry which is preliminary data.</text>
</comment>
<proteinExistence type="inferred from homology"/>
<evidence type="ECO:0000256" key="11">
    <source>
        <dbReference type="SAM" id="Coils"/>
    </source>
</evidence>
<comment type="similarity">
    <text evidence="2">Belongs to the FliJ family.</text>
</comment>
<keyword evidence="12" id="KW-0966">Cell projection</keyword>
<dbReference type="AlphaFoldDB" id="A0A942UHM1"/>
<keyword evidence="11" id="KW-0175">Coiled coil</keyword>
<evidence type="ECO:0000256" key="10">
    <source>
        <dbReference type="ARBA" id="ARBA00023225"/>
    </source>
</evidence>
<organism evidence="12 13">
    <name type="scientific">Lederbergia citrea</name>
    <dbReference type="NCBI Taxonomy" id="2833581"/>
    <lineage>
        <taxon>Bacteria</taxon>
        <taxon>Bacillati</taxon>
        <taxon>Bacillota</taxon>
        <taxon>Bacilli</taxon>
        <taxon>Bacillales</taxon>
        <taxon>Bacillaceae</taxon>
        <taxon>Lederbergia</taxon>
    </lineage>
</organism>
<dbReference type="GO" id="GO:0044781">
    <property type="term" value="P:bacterial-type flagellum organization"/>
    <property type="evidence" value="ECO:0007669"/>
    <property type="project" value="UniProtKB-KW"/>
</dbReference>
<dbReference type="GO" id="GO:0015031">
    <property type="term" value="P:protein transport"/>
    <property type="evidence" value="ECO:0007669"/>
    <property type="project" value="UniProtKB-KW"/>
</dbReference>
<evidence type="ECO:0000256" key="8">
    <source>
        <dbReference type="ARBA" id="ARBA00022927"/>
    </source>
</evidence>
<dbReference type="InterPro" id="IPR012823">
    <property type="entry name" value="Flagell_FliJ"/>
</dbReference>
<evidence type="ECO:0000256" key="1">
    <source>
        <dbReference type="ARBA" id="ARBA00004413"/>
    </source>
</evidence>
<accession>A0A942UHM1</accession>
<dbReference type="GO" id="GO:0009288">
    <property type="term" value="C:bacterial-type flagellum"/>
    <property type="evidence" value="ECO:0007669"/>
    <property type="project" value="InterPro"/>
</dbReference>
<keyword evidence="7" id="KW-1005">Bacterial flagellum biogenesis</keyword>
<dbReference type="InterPro" id="IPR053716">
    <property type="entry name" value="Flag_assembly_chemotaxis_eff"/>
</dbReference>
<comment type="subcellular location">
    <subcellularLocation>
        <location evidence="1">Cell membrane</location>
        <topology evidence="1">Peripheral membrane protein</topology>
        <orientation evidence="1">Cytoplasmic side</orientation>
    </subcellularLocation>
</comment>
<dbReference type="Gene3D" id="1.10.287.1700">
    <property type="match status" value="1"/>
</dbReference>
<feature type="coiled-coil region" evidence="11">
    <location>
        <begin position="94"/>
        <end position="121"/>
    </location>
</feature>
<keyword evidence="13" id="KW-1185">Reference proteome</keyword>
<keyword evidence="4" id="KW-0813">Transport</keyword>
<keyword evidence="9" id="KW-0472">Membrane</keyword>
<keyword evidence="6" id="KW-0145">Chemotaxis</keyword>
<evidence type="ECO:0000256" key="2">
    <source>
        <dbReference type="ARBA" id="ARBA00010004"/>
    </source>
</evidence>
<keyword evidence="8" id="KW-0653">Protein transport</keyword>
<name>A0A942UHM1_9BACI</name>
<gene>
    <name evidence="12" type="primary">fliJ</name>
    <name evidence="12" type="ORF">KHA91_02515</name>
</gene>
<evidence type="ECO:0000256" key="7">
    <source>
        <dbReference type="ARBA" id="ARBA00022795"/>
    </source>
</evidence>
<dbReference type="Proteomes" id="UP000676456">
    <property type="component" value="Unassembled WGS sequence"/>
</dbReference>
<keyword evidence="10" id="KW-1006">Bacterial flagellum protein export</keyword>
<keyword evidence="5" id="KW-1003">Cell membrane</keyword>
<evidence type="ECO:0000256" key="3">
    <source>
        <dbReference type="ARBA" id="ARBA00020392"/>
    </source>
</evidence>
<reference evidence="12 13" key="1">
    <citation type="submission" date="2021-05" db="EMBL/GenBank/DDBJ databases">
        <title>Novel Bacillus species.</title>
        <authorList>
            <person name="Liu G."/>
        </authorList>
    </citation>
    <scope>NUCLEOTIDE SEQUENCE [LARGE SCALE GENOMIC DNA]</scope>
    <source>
        <strain evidence="12 13">FJAT-49682</strain>
    </source>
</reference>
<dbReference type="Pfam" id="PF02050">
    <property type="entry name" value="FliJ"/>
    <property type="match status" value="1"/>
</dbReference>
<evidence type="ECO:0000256" key="4">
    <source>
        <dbReference type="ARBA" id="ARBA00022448"/>
    </source>
</evidence>
<evidence type="ECO:0000256" key="6">
    <source>
        <dbReference type="ARBA" id="ARBA00022500"/>
    </source>
</evidence>
<protein>
    <recommendedName>
        <fullName evidence="3">Flagellar FliJ protein</fullName>
    </recommendedName>
</protein>
<evidence type="ECO:0000313" key="13">
    <source>
        <dbReference type="Proteomes" id="UP000676456"/>
    </source>
</evidence>
<sequence length="148" mass="17900">MKYEFKFQKILNLKEREKDEALGLYQDSVEKFEAAAEKLFDLLKKKEDLELYQSQKISSGLSIREIRHYQQFILNMEKTIDHFQKVVMNARNKMNWCEEKLKESNIEMKKYENLKEKSHKNYLHMINETENIQLDEISALQYFHRGGN</sequence>
<keyword evidence="12" id="KW-0282">Flagellum</keyword>
<dbReference type="NCBIfam" id="TIGR02473">
    <property type="entry name" value="flagell_FliJ"/>
    <property type="match status" value="1"/>
</dbReference>
<dbReference type="RefSeq" id="WP_213096639.1">
    <property type="nucleotide sequence ID" value="NZ_JAGYPH010000001.1"/>
</dbReference>